<accession>A0A520N4Y3</accession>
<dbReference type="AlphaFoldDB" id="A0A520N4Y3"/>
<reference evidence="1 2" key="1">
    <citation type="submission" date="2019-02" db="EMBL/GenBank/DDBJ databases">
        <title>Prokaryotic population dynamics and viral predation in marine succession experiment using metagenomics: the confinement effect.</title>
        <authorList>
            <person name="Haro-Moreno J.M."/>
            <person name="Rodriguez-Valera F."/>
            <person name="Lopez-Perez M."/>
        </authorList>
    </citation>
    <scope>NUCLEOTIDE SEQUENCE [LARGE SCALE GENOMIC DNA]</scope>
    <source>
        <strain evidence="1">MED-G164</strain>
    </source>
</reference>
<proteinExistence type="predicted"/>
<gene>
    <name evidence="1" type="ORF">EVA97_02550</name>
</gene>
<evidence type="ECO:0000313" key="1">
    <source>
        <dbReference type="EMBL" id="RZO28523.1"/>
    </source>
</evidence>
<organism evidence="1 2">
    <name type="scientific">SAR86 cluster bacterium</name>
    <dbReference type="NCBI Taxonomy" id="2030880"/>
    <lineage>
        <taxon>Bacteria</taxon>
        <taxon>Pseudomonadati</taxon>
        <taxon>Pseudomonadota</taxon>
        <taxon>Gammaproteobacteria</taxon>
        <taxon>SAR86 cluster</taxon>
    </lineage>
</organism>
<name>A0A520N4Y3_9GAMM</name>
<protein>
    <submittedName>
        <fullName evidence="1">Uncharacterized protein</fullName>
    </submittedName>
</protein>
<dbReference type="Proteomes" id="UP000315283">
    <property type="component" value="Unassembled WGS sequence"/>
</dbReference>
<comment type="caution">
    <text evidence="1">The sequence shown here is derived from an EMBL/GenBank/DDBJ whole genome shotgun (WGS) entry which is preliminary data.</text>
</comment>
<sequence length="142" mass="16522">MRFLLVTMLTFSMSAFTQEEQSREPAPGVTELTVIKVKANYLGNYMDGIEKTWVASNQIAKDMGKIVDYGVYVGNNNYVYLTVQHESYASMDPSWWSEEETDEFQEKFREIISQDDQTSTAQSYEDIREIVRVEMINQIIFK</sequence>
<evidence type="ECO:0000313" key="2">
    <source>
        <dbReference type="Proteomes" id="UP000315283"/>
    </source>
</evidence>
<dbReference type="EMBL" id="SHBJ01000012">
    <property type="protein sequence ID" value="RZO28523.1"/>
    <property type="molecule type" value="Genomic_DNA"/>
</dbReference>